<dbReference type="OrthoDB" id="3270296at2759"/>
<dbReference type="Gene3D" id="3.80.10.10">
    <property type="entry name" value="Ribonuclease Inhibitor"/>
    <property type="match status" value="1"/>
</dbReference>
<name>A0A369JDZ1_HYPMA</name>
<evidence type="ECO:0000256" key="1">
    <source>
        <dbReference type="SAM" id="MobiDB-lite"/>
    </source>
</evidence>
<evidence type="ECO:0000313" key="2">
    <source>
        <dbReference type="EMBL" id="RDB18635.1"/>
    </source>
</evidence>
<sequence>MMISTGGSTAGALWAQNPKPKAPKTSTAKSRVRKTVQALDTNPSSYDRTDPFFAFNTLIKLLGSLPSRIGGCQYKLTPDEHKLSMHLLTIVEPFVGLAPSRRTITRQPTEVLDAIIFHVDSKHDLLSLALSCHRMHDVVCPRHYDYRVIRCRVSSISVWNHLIVNRALARNVRRLEIIDERNTEPEIVPPGILQSETDLESTDDELGLHDKQERYLVSALTKMTALSSFAWSCNHSPISVDNVWPTLLKCHTLQEVEINDNLVFCAPAEMEERKSRKPIVLLEMTTVSLRSTSHIYGSTKQPNLARISGILNSCPNLKSLDIAYNPPRTVANAVASRPQADELLLYGRWPHLTSLMLTNLRCSPATGFDSASTFLFAHLNLEILHLDIGATSNPGPAGSSHLTLPPNSLPRLRELQASKEIANAVLECPCDSPRPLETLKKFRLSGSQGSSRDPDLGFLTNLRRCGRNVRRIELSGWNEMEDIRRLIDSSPGLTWLDIGKKGGAAAQPKASAAVTNTVEWATLLSDLPDLAAFHGVRFFYEVSPQAAQPSVTATSTHISMTDRSRIRKNDEVAAVLAWKCSKLRRLDHWEEGVGKVIVLAKDSPDRPNEKEKVRWEVRRVKS</sequence>
<dbReference type="SUPFAM" id="SSF52047">
    <property type="entry name" value="RNI-like"/>
    <property type="match status" value="1"/>
</dbReference>
<dbReference type="AlphaFoldDB" id="A0A369JDZ1"/>
<feature type="region of interest" description="Disordered" evidence="1">
    <location>
        <begin position="1"/>
        <end position="43"/>
    </location>
</feature>
<dbReference type="InParanoid" id="A0A369JDZ1"/>
<dbReference type="Proteomes" id="UP000076154">
    <property type="component" value="Unassembled WGS sequence"/>
</dbReference>
<dbReference type="InterPro" id="IPR032675">
    <property type="entry name" value="LRR_dom_sf"/>
</dbReference>
<reference evidence="2" key="1">
    <citation type="submission" date="2018-04" db="EMBL/GenBank/DDBJ databases">
        <title>Whole genome sequencing of Hypsizygus marmoreus.</title>
        <authorList>
            <person name="Choi I.-G."/>
            <person name="Min B."/>
            <person name="Kim J.-G."/>
            <person name="Kim S."/>
            <person name="Oh Y.-L."/>
            <person name="Kong W.-S."/>
            <person name="Park H."/>
            <person name="Jeong J."/>
            <person name="Song E.-S."/>
        </authorList>
    </citation>
    <scope>NUCLEOTIDE SEQUENCE [LARGE SCALE GENOMIC DNA]</scope>
    <source>
        <strain evidence="2">51987-8</strain>
    </source>
</reference>
<dbReference type="STRING" id="39966.A0A369JDZ1"/>
<accession>A0A369JDZ1</accession>
<organism evidence="2 3">
    <name type="scientific">Hypsizygus marmoreus</name>
    <name type="common">White beech mushroom</name>
    <name type="synonym">Agaricus marmoreus</name>
    <dbReference type="NCBI Taxonomy" id="39966"/>
    <lineage>
        <taxon>Eukaryota</taxon>
        <taxon>Fungi</taxon>
        <taxon>Dikarya</taxon>
        <taxon>Basidiomycota</taxon>
        <taxon>Agaricomycotina</taxon>
        <taxon>Agaricomycetes</taxon>
        <taxon>Agaricomycetidae</taxon>
        <taxon>Agaricales</taxon>
        <taxon>Tricholomatineae</taxon>
        <taxon>Lyophyllaceae</taxon>
        <taxon>Hypsizygus</taxon>
    </lineage>
</organism>
<evidence type="ECO:0008006" key="4">
    <source>
        <dbReference type="Google" id="ProtNLM"/>
    </source>
</evidence>
<gene>
    <name evidence="2" type="ORF">Hypma_014654</name>
</gene>
<proteinExistence type="predicted"/>
<dbReference type="EMBL" id="LUEZ02000090">
    <property type="protein sequence ID" value="RDB18635.1"/>
    <property type="molecule type" value="Genomic_DNA"/>
</dbReference>
<protein>
    <recommendedName>
        <fullName evidence="4">F-box domain-containing protein</fullName>
    </recommendedName>
</protein>
<comment type="caution">
    <text evidence="2">The sequence shown here is derived from an EMBL/GenBank/DDBJ whole genome shotgun (WGS) entry which is preliminary data.</text>
</comment>
<feature type="region of interest" description="Disordered" evidence="1">
    <location>
        <begin position="602"/>
        <end position="622"/>
    </location>
</feature>
<evidence type="ECO:0000313" key="3">
    <source>
        <dbReference type="Proteomes" id="UP000076154"/>
    </source>
</evidence>
<keyword evidence="3" id="KW-1185">Reference proteome</keyword>